<gene>
    <name evidence="1" type="ORF">LCGC14_2085600</name>
</gene>
<protein>
    <submittedName>
        <fullName evidence="1">Uncharacterized protein</fullName>
    </submittedName>
</protein>
<dbReference type="EMBL" id="LAZR01025293">
    <property type="protein sequence ID" value="KKL72374.1"/>
    <property type="molecule type" value="Genomic_DNA"/>
</dbReference>
<accession>A0A0F9EEJ9</accession>
<dbReference type="AlphaFoldDB" id="A0A0F9EEJ9"/>
<dbReference type="GO" id="GO:0006396">
    <property type="term" value="P:RNA processing"/>
    <property type="evidence" value="ECO:0007669"/>
    <property type="project" value="InterPro"/>
</dbReference>
<proteinExistence type="predicted"/>
<feature type="non-terminal residue" evidence="1">
    <location>
        <position position="44"/>
    </location>
</feature>
<dbReference type="InterPro" id="IPR036025">
    <property type="entry name" value="RtcB-like_sf"/>
</dbReference>
<evidence type="ECO:0000313" key="1">
    <source>
        <dbReference type="EMBL" id="KKL72374.1"/>
    </source>
</evidence>
<dbReference type="SUPFAM" id="SSF103365">
    <property type="entry name" value="Hypothetical protein PH1602"/>
    <property type="match status" value="1"/>
</dbReference>
<name>A0A0F9EEJ9_9ZZZZ</name>
<comment type="caution">
    <text evidence="1">The sequence shown here is derived from an EMBL/GenBank/DDBJ whole genome shotgun (WGS) entry which is preliminary data.</text>
</comment>
<organism evidence="1">
    <name type="scientific">marine sediment metagenome</name>
    <dbReference type="NCBI Taxonomy" id="412755"/>
    <lineage>
        <taxon>unclassified sequences</taxon>
        <taxon>metagenomes</taxon>
        <taxon>ecological metagenomes</taxon>
    </lineage>
</organism>
<sequence>MGRKQAKKELNLEEEKRKLDEKGIVHSIRGIQDLDEASGAYKDI</sequence>
<reference evidence="1" key="1">
    <citation type="journal article" date="2015" name="Nature">
        <title>Complex archaea that bridge the gap between prokaryotes and eukaryotes.</title>
        <authorList>
            <person name="Spang A."/>
            <person name="Saw J.H."/>
            <person name="Jorgensen S.L."/>
            <person name="Zaremba-Niedzwiedzka K."/>
            <person name="Martijn J."/>
            <person name="Lind A.E."/>
            <person name="van Eijk R."/>
            <person name="Schleper C."/>
            <person name="Guy L."/>
            <person name="Ettema T.J."/>
        </authorList>
    </citation>
    <scope>NUCLEOTIDE SEQUENCE</scope>
</reference>